<keyword evidence="1" id="KW-0812">Transmembrane</keyword>
<reference evidence="2 3" key="1">
    <citation type="submission" date="2016-10" db="EMBL/GenBank/DDBJ databases">
        <title>Draft genome sequence of Coniochaeta ligniaria NRRL30616, a lignocellulolytic fungus for bioabatement of inhibitors in plant biomass hydrolysates.</title>
        <authorList>
            <consortium name="DOE Joint Genome Institute"/>
            <person name="Jimenez D.J."/>
            <person name="Hector R.E."/>
            <person name="Riley R."/>
            <person name="Sun H."/>
            <person name="Grigoriev I.V."/>
            <person name="Van Elsas J.D."/>
            <person name="Nichols N.N."/>
        </authorList>
    </citation>
    <scope>NUCLEOTIDE SEQUENCE [LARGE SCALE GENOMIC DNA]</scope>
    <source>
        <strain evidence="2 3">NRRL 30616</strain>
    </source>
</reference>
<accession>A0A1J7K3F9</accession>
<sequence>MRRKWKLGSGDSKQAEEWMRMPRSLYEAGSSHSTQQPRHNPQGRKRRLRRINKYFVVTFIHILTVALSLAQCISAACTESVSWLRPSTYRDKCGIYPLDAKICSLSGGCMWPVAGGSPAEPLSSHWLPPKHIKPHYVPPSLSPLTYRKSSPRIGGTQHRHGHATVQLESLADMMFSVYTAQLYSEDGDL</sequence>
<dbReference type="InParanoid" id="A0A1J7K3F9"/>
<dbReference type="EMBL" id="KV875093">
    <property type="protein sequence ID" value="OIW34706.1"/>
    <property type="molecule type" value="Genomic_DNA"/>
</dbReference>
<gene>
    <name evidence="2" type="ORF">CONLIGDRAFT_16772</name>
</gene>
<keyword evidence="1" id="KW-0472">Membrane</keyword>
<keyword evidence="1" id="KW-1133">Transmembrane helix</keyword>
<organism evidence="2 3">
    <name type="scientific">Coniochaeta ligniaria NRRL 30616</name>
    <dbReference type="NCBI Taxonomy" id="1408157"/>
    <lineage>
        <taxon>Eukaryota</taxon>
        <taxon>Fungi</taxon>
        <taxon>Dikarya</taxon>
        <taxon>Ascomycota</taxon>
        <taxon>Pezizomycotina</taxon>
        <taxon>Sordariomycetes</taxon>
        <taxon>Sordariomycetidae</taxon>
        <taxon>Coniochaetales</taxon>
        <taxon>Coniochaetaceae</taxon>
        <taxon>Coniochaeta</taxon>
    </lineage>
</organism>
<evidence type="ECO:0000313" key="2">
    <source>
        <dbReference type="EMBL" id="OIW34706.1"/>
    </source>
</evidence>
<evidence type="ECO:0000313" key="3">
    <source>
        <dbReference type="Proteomes" id="UP000182658"/>
    </source>
</evidence>
<name>A0A1J7K3F9_9PEZI</name>
<dbReference type="Proteomes" id="UP000182658">
    <property type="component" value="Unassembled WGS sequence"/>
</dbReference>
<protein>
    <submittedName>
        <fullName evidence="2">Uncharacterized protein</fullName>
    </submittedName>
</protein>
<dbReference type="AlphaFoldDB" id="A0A1J7K3F9"/>
<feature type="transmembrane region" description="Helical" evidence="1">
    <location>
        <begin position="54"/>
        <end position="76"/>
    </location>
</feature>
<keyword evidence="3" id="KW-1185">Reference proteome</keyword>
<evidence type="ECO:0000256" key="1">
    <source>
        <dbReference type="SAM" id="Phobius"/>
    </source>
</evidence>
<proteinExistence type="predicted"/>